<dbReference type="SUPFAM" id="SSF90112">
    <property type="entry name" value="Neurotransmitter-gated ion-channel transmembrane pore"/>
    <property type="match status" value="1"/>
</dbReference>
<dbReference type="Gene3D" id="1.20.58.390">
    <property type="entry name" value="Neurotransmitter-gated ion-channel transmembrane domain"/>
    <property type="match status" value="1"/>
</dbReference>
<feature type="transmembrane region" description="Helical" evidence="1">
    <location>
        <begin position="129"/>
        <end position="153"/>
    </location>
</feature>
<keyword evidence="1" id="KW-0812">Transmembrane</keyword>
<dbReference type="AlphaFoldDB" id="A0AAF3ECE5"/>
<dbReference type="InterPro" id="IPR038050">
    <property type="entry name" value="Neuro_actylchol_rec"/>
</dbReference>
<evidence type="ECO:0000313" key="2">
    <source>
        <dbReference type="Proteomes" id="UP000887575"/>
    </source>
</evidence>
<evidence type="ECO:0000313" key="3">
    <source>
        <dbReference type="WBParaSite" id="MBELARI_LOCUS11622"/>
    </source>
</evidence>
<name>A0AAF3ECE5_9BILA</name>
<dbReference type="Proteomes" id="UP000887575">
    <property type="component" value="Unassembled WGS sequence"/>
</dbReference>
<feature type="transmembrane region" description="Helical" evidence="1">
    <location>
        <begin position="98"/>
        <end position="117"/>
    </location>
</feature>
<proteinExistence type="predicted"/>
<dbReference type="PANTHER" id="PTHR18945">
    <property type="entry name" value="NEUROTRANSMITTER GATED ION CHANNEL"/>
    <property type="match status" value="1"/>
</dbReference>
<sequence length="231" mass="26810">MPSGVALLVNITLNSFRLLSMDQKEETIQFQNEFLMLFVGDLKQAWTGNFSQIRYSIYLQREPVYYIMVIQIPTFIIGTITIFGLFSSYSQRMERWHILDIGQNMLLAISYMLNLISDMMPKTAQLPLLGNYIIAEIFVCAIGMLISIVILEFHARADQRNWRPPDWLCKIVLFSCRRMKVKALAQPDPVRKRTIPITKIDDEVADMLKVFTLFEISWKETMLSMNGNCYG</sequence>
<organism evidence="2 3">
    <name type="scientific">Mesorhabditis belari</name>
    <dbReference type="NCBI Taxonomy" id="2138241"/>
    <lineage>
        <taxon>Eukaryota</taxon>
        <taxon>Metazoa</taxon>
        <taxon>Ecdysozoa</taxon>
        <taxon>Nematoda</taxon>
        <taxon>Chromadorea</taxon>
        <taxon>Rhabditida</taxon>
        <taxon>Rhabditina</taxon>
        <taxon>Rhabditomorpha</taxon>
        <taxon>Rhabditoidea</taxon>
        <taxon>Rhabditidae</taxon>
        <taxon>Mesorhabditinae</taxon>
        <taxon>Mesorhabditis</taxon>
    </lineage>
</organism>
<dbReference type="WBParaSite" id="MBELARI_LOCUS11622">
    <property type="protein sequence ID" value="MBELARI_LOCUS11622"/>
    <property type="gene ID" value="MBELARI_LOCUS11622"/>
</dbReference>
<dbReference type="GO" id="GO:0005216">
    <property type="term" value="F:monoatomic ion channel activity"/>
    <property type="evidence" value="ECO:0007669"/>
    <property type="project" value="InterPro"/>
</dbReference>
<keyword evidence="1" id="KW-1133">Transmembrane helix</keyword>
<accession>A0AAF3ECE5</accession>
<reference evidence="3" key="1">
    <citation type="submission" date="2024-02" db="UniProtKB">
        <authorList>
            <consortium name="WormBaseParasite"/>
        </authorList>
    </citation>
    <scope>IDENTIFICATION</scope>
</reference>
<evidence type="ECO:0008006" key="4">
    <source>
        <dbReference type="Google" id="ProtNLM"/>
    </source>
</evidence>
<dbReference type="InterPro" id="IPR006201">
    <property type="entry name" value="Neur_channel"/>
</dbReference>
<feature type="transmembrane region" description="Helical" evidence="1">
    <location>
        <begin position="64"/>
        <end position="86"/>
    </location>
</feature>
<dbReference type="GO" id="GO:0016020">
    <property type="term" value="C:membrane"/>
    <property type="evidence" value="ECO:0007669"/>
    <property type="project" value="InterPro"/>
</dbReference>
<evidence type="ECO:0000256" key="1">
    <source>
        <dbReference type="SAM" id="Phobius"/>
    </source>
</evidence>
<protein>
    <recommendedName>
        <fullName evidence="4">Neurotransmitter-gated ion-channel transmembrane domain-containing protein</fullName>
    </recommendedName>
</protein>
<dbReference type="InterPro" id="IPR036719">
    <property type="entry name" value="Neuro-gated_channel_TM_sf"/>
</dbReference>
<keyword evidence="1" id="KW-0472">Membrane</keyword>
<dbReference type="GO" id="GO:0004888">
    <property type="term" value="F:transmembrane signaling receptor activity"/>
    <property type="evidence" value="ECO:0007669"/>
    <property type="project" value="InterPro"/>
</dbReference>
<keyword evidence="2" id="KW-1185">Reference proteome</keyword>